<accession>A0AAV7WJ08</accession>
<gene>
    <name evidence="1" type="ORF">NDU88_001670</name>
</gene>
<protein>
    <recommendedName>
        <fullName evidence="3">Secreted protein</fullName>
    </recommendedName>
</protein>
<organism evidence="1 2">
    <name type="scientific">Pleurodeles waltl</name>
    <name type="common">Iberian ribbed newt</name>
    <dbReference type="NCBI Taxonomy" id="8319"/>
    <lineage>
        <taxon>Eukaryota</taxon>
        <taxon>Metazoa</taxon>
        <taxon>Chordata</taxon>
        <taxon>Craniata</taxon>
        <taxon>Vertebrata</taxon>
        <taxon>Euteleostomi</taxon>
        <taxon>Amphibia</taxon>
        <taxon>Batrachia</taxon>
        <taxon>Caudata</taxon>
        <taxon>Salamandroidea</taxon>
        <taxon>Salamandridae</taxon>
        <taxon>Pleurodelinae</taxon>
        <taxon>Pleurodeles</taxon>
    </lineage>
</organism>
<comment type="caution">
    <text evidence="1">The sequence shown here is derived from an EMBL/GenBank/DDBJ whole genome shotgun (WGS) entry which is preliminary data.</text>
</comment>
<name>A0AAV7WJ08_PLEWA</name>
<evidence type="ECO:0000313" key="1">
    <source>
        <dbReference type="EMBL" id="KAJ1214042.1"/>
    </source>
</evidence>
<evidence type="ECO:0008006" key="3">
    <source>
        <dbReference type="Google" id="ProtNLM"/>
    </source>
</evidence>
<evidence type="ECO:0000313" key="2">
    <source>
        <dbReference type="Proteomes" id="UP001066276"/>
    </source>
</evidence>
<reference evidence="1" key="1">
    <citation type="journal article" date="2022" name="bioRxiv">
        <title>Sequencing and chromosome-scale assembly of the giantPleurodeles waltlgenome.</title>
        <authorList>
            <person name="Brown T."/>
            <person name="Elewa A."/>
            <person name="Iarovenko S."/>
            <person name="Subramanian E."/>
            <person name="Araus A.J."/>
            <person name="Petzold A."/>
            <person name="Susuki M."/>
            <person name="Suzuki K.-i.T."/>
            <person name="Hayashi T."/>
            <person name="Toyoda A."/>
            <person name="Oliveira C."/>
            <person name="Osipova E."/>
            <person name="Leigh N.D."/>
            <person name="Simon A."/>
            <person name="Yun M.H."/>
        </authorList>
    </citation>
    <scope>NUCLEOTIDE SEQUENCE</scope>
    <source>
        <strain evidence="1">20211129_DDA</strain>
        <tissue evidence="1">Liver</tissue>
    </source>
</reference>
<dbReference type="Proteomes" id="UP001066276">
    <property type="component" value="Chromosome 1_1"/>
</dbReference>
<dbReference type="EMBL" id="JANPWB010000001">
    <property type="protein sequence ID" value="KAJ1214042.1"/>
    <property type="molecule type" value="Genomic_DNA"/>
</dbReference>
<dbReference type="AlphaFoldDB" id="A0AAV7WJ08"/>
<keyword evidence="2" id="KW-1185">Reference proteome</keyword>
<sequence length="84" mass="9367">MRCGCQDTQLIYACMRVVVARTPAFVTSRLGSAYASVLPWFLHFTFETCTPRHVWLLSNAASALKSPLRDCASSEVARTVRTEL</sequence>
<proteinExistence type="predicted"/>